<organism evidence="1">
    <name type="scientific">Glycine soja</name>
    <name type="common">Wild soybean</name>
    <dbReference type="NCBI Taxonomy" id="3848"/>
    <lineage>
        <taxon>Eukaryota</taxon>
        <taxon>Viridiplantae</taxon>
        <taxon>Streptophyta</taxon>
        <taxon>Embryophyta</taxon>
        <taxon>Tracheophyta</taxon>
        <taxon>Spermatophyta</taxon>
        <taxon>Magnoliopsida</taxon>
        <taxon>eudicotyledons</taxon>
        <taxon>Gunneridae</taxon>
        <taxon>Pentapetalae</taxon>
        <taxon>rosids</taxon>
        <taxon>fabids</taxon>
        <taxon>Fabales</taxon>
        <taxon>Fabaceae</taxon>
        <taxon>Papilionoideae</taxon>
        <taxon>50 kb inversion clade</taxon>
        <taxon>NPAAA clade</taxon>
        <taxon>indigoferoid/millettioid clade</taxon>
        <taxon>Phaseoleae</taxon>
        <taxon>Glycine</taxon>
        <taxon>Glycine subgen. Soja</taxon>
    </lineage>
</organism>
<proteinExistence type="predicted"/>
<dbReference type="EMBL" id="KN670767">
    <property type="protein sequence ID" value="KHN01791.1"/>
    <property type="molecule type" value="Genomic_DNA"/>
</dbReference>
<protein>
    <submittedName>
        <fullName evidence="1">Uncharacterized protein</fullName>
    </submittedName>
</protein>
<gene>
    <name evidence="1" type="ORF">glysoja_028463</name>
</gene>
<name>A0A0B2NXF0_GLYSO</name>
<dbReference type="AlphaFoldDB" id="A0A0B2NXF0"/>
<dbReference type="Proteomes" id="UP000053555">
    <property type="component" value="Unassembled WGS sequence"/>
</dbReference>
<reference evidence="1" key="1">
    <citation type="submission" date="2014-07" db="EMBL/GenBank/DDBJ databases">
        <title>Identification of a novel salt tolerance gene in wild soybean by whole-genome sequencing.</title>
        <authorList>
            <person name="Lam H.-M."/>
            <person name="Qi X."/>
            <person name="Li M.-W."/>
            <person name="Liu X."/>
            <person name="Xie M."/>
            <person name="Ni M."/>
            <person name="Xu X."/>
        </authorList>
    </citation>
    <scope>NUCLEOTIDE SEQUENCE [LARGE SCALE GENOMIC DNA]</scope>
    <source>
        <tissue evidence="1">Root</tissue>
    </source>
</reference>
<accession>A0A0B2NXF0</accession>
<sequence length="66" mass="7356">MEVKNLREKLDSAVALTTNGSAEKKPGRSLSKRKLGIQGFWETPALHDLGFQKLLQAKPESSVYEK</sequence>
<evidence type="ECO:0000313" key="1">
    <source>
        <dbReference type="EMBL" id="KHN01791.1"/>
    </source>
</evidence>